<dbReference type="EMBL" id="JALLPJ020001014">
    <property type="protein sequence ID" value="KAL3777977.1"/>
    <property type="molecule type" value="Genomic_DNA"/>
</dbReference>
<accession>A0ABD3NQA7</accession>
<comment type="caution">
    <text evidence="3">The sequence shown here is derived from an EMBL/GenBank/DDBJ whole genome shotgun (WGS) entry which is preliminary data.</text>
</comment>
<keyword evidence="4" id="KW-1185">Reference proteome</keyword>
<dbReference type="Pfam" id="PF00226">
    <property type="entry name" value="DnaJ"/>
    <property type="match status" value="1"/>
</dbReference>
<protein>
    <recommendedName>
        <fullName evidence="2">J domain-containing protein</fullName>
    </recommendedName>
</protein>
<feature type="region of interest" description="Disordered" evidence="1">
    <location>
        <begin position="148"/>
        <end position="210"/>
    </location>
</feature>
<dbReference type="CDD" id="cd06257">
    <property type="entry name" value="DnaJ"/>
    <property type="match status" value="1"/>
</dbReference>
<feature type="region of interest" description="Disordered" evidence="1">
    <location>
        <begin position="239"/>
        <end position="338"/>
    </location>
</feature>
<dbReference type="SMART" id="SM00271">
    <property type="entry name" value="DnaJ"/>
    <property type="match status" value="1"/>
</dbReference>
<feature type="compositionally biased region" description="Basic and acidic residues" evidence="1">
    <location>
        <begin position="148"/>
        <end position="165"/>
    </location>
</feature>
<name>A0ABD3NQA7_9STRA</name>
<feature type="domain" description="J" evidence="2">
    <location>
        <begin position="218"/>
        <end position="284"/>
    </location>
</feature>
<reference evidence="3 4" key="1">
    <citation type="submission" date="2024-10" db="EMBL/GenBank/DDBJ databases">
        <title>Updated reference genomes for cyclostephanoid diatoms.</title>
        <authorList>
            <person name="Roberts W.R."/>
            <person name="Alverson A.J."/>
        </authorList>
    </citation>
    <scope>NUCLEOTIDE SEQUENCE [LARGE SCALE GENOMIC DNA]</scope>
    <source>
        <strain evidence="3 4">AJA010-31</strain>
    </source>
</reference>
<feature type="compositionally biased region" description="Polar residues" evidence="1">
    <location>
        <begin position="166"/>
        <end position="179"/>
    </location>
</feature>
<evidence type="ECO:0000256" key="1">
    <source>
        <dbReference type="SAM" id="MobiDB-lite"/>
    </source>
</evidence>
<sequence length="651" mass="73762">MGASSFLAEFFCGCCCMQHHDSEESLRGGSSSASHRSHSRHRRQADHAGYYRYYSQSERVGEPSHRLEHPRSKRSYPPSSQKISREDSRRNGDSRYRDGVNRKESTLSSRRRDDASVMGASLSETYQGYLVENDDEYMDEQSAIRRSLKDVSKSRKKPYAREKSQRQYQSEPEDVTSSIKRSKLETHIEEKSRSKSQPRSRREDDFDNVTTLSKASINPYRVLGLTQGATPREVYDSYKRRRKETHPDAAGGSEKAFHDVGNAYRRLRAEYKRQEARKERERSNTENRDINGNGHKRSETQDGKKRSKSSRRSSSRRKDSDEEEDRNIDKRRQNIDDRLKDHRALVHSLFAKDAKEQAQKMSSNTSVSSTGQVTTLQKAIYSQSRALMALNLVPIEAGAANINEENKTIQNNCFYLSLAASYLSGAGAFETDPTAAYYLNSMGKSNGKKSSISGDASVTSTRTLDMAITSLPSAEKKLTMALALQLKRAIEAAVVLVHPNWAEQGVVGEEIQAFSDFLVYALDSDSVLGHWAIAVFDEASGFVDVYRGRHYGKIYPPKKVKGKRYSSGRSLGGKRDSSDSDLNGDYLRYKDCDEFTKRSHTLTLRYIPGHYQPLLPELTKMKGKLDTRPTLDHILSTLEHHRVLHVVTDGR</sequence>
<dbReference type="InterPro" id="IPR001623">
    <property type="entry name" value="DnaJ_domain"/>
</dbReference>
<feature type="region of interest" description="Disordered" evidence="1">
    <location>
        <begin position="560"/>
        <end position="579"/>
    </location>
</feature>
<organism evidence="3 4">
    <name type="scientific">Cyclotella atomus</name>
    <dbReference type="NCBI Taxonomy" id="382360"/>
    <lineage>
        <taxon>Eukaryota</taxon>
        <taxon>Sar</taxon>
        <taxon>Stramenopiles</taxon>
        <taxon>Ochrophyta</taxon>
        <taxon>Bacillariophyta</taxon>
        <taxon>Coscinodiscophyceae</taxon>
        <taxon>Thalassiosirophycidae</taxon>
        <taxon>Stephanodiscales</taxon>
        <taxon>Stephanodiscaceae</taxon>
        <taxon>Cyclotella</taxon>
    </lineage>
</organism>
<feature type="compositionally biased region" description="Basic residues" evidence="1">
    <location>
        <begin position="35"/>
        <end position="44"/>
    </location>
</feature>
<feature type="compositionally biased region" description="Basic residues" evidence="1">
    <location>
        <begin position="305"/>
        <end position="315"/>
    </location>
</feature>
<dbReference type="SUPFAM" id="SSF46565">
    <property type="entry name" value="Chaperone J-domain"/>
    <property type="match status" value="1"/>
</dbReference>
<proteinExistence type="predicted"/>
<feature type="compositionally biased region" description="Basic and acidic residues" evidence="1">
    <location>
        <begin position="83"/>
        <end position="115"/>
    </location>
</feature>
<dbReference type="InterPro" id="IPR036869">
    <property type="entry name" value="J_dom_sf"/>
</dbReference>
<feature type="compositionally biased region" description="Basic and acidic residues" evidence="1">
    <location>
        <begin position="267"/>
        <end position="289"/>
    </location>
</feature>
<feature type="compositionally biased region" description="Basic and acidic residues" evidence="1">
    <location>
        <begin position="327"/>
        <end position="338"/>
    </location>
</feature>
<feature type="region of interest" description="Disordered" evidence="1">
    <location>
        <begin position="23"/>
        <end position="119"/>
    </location>
</feature>
<dbReference type="PROSITE" id="PS50076">
    <property type="entry name" value="DNAJ_2"/>
    <property type="match status" value="1"/>
</dbReference>
<feature type="compositionally biased region" description="Basic and acidic residues" evidence="1">
    <location>
        <begin position="182"/>
        <end position="193"/>
    </location>
</feature>
<evidence type="ECO:0000259" key="2">
    <source>
        <dbReference type="PROSITE" id="PS50076"/>
    </source>
</evidence>
<dbReference type="Proteomes" id="UP001530400">
    <property type="component" value="Unassembled WGS sequence"/>
</dbReference>
<evidence type="ECO:0000313" key="4">
    <source>
        <dbReference type="Proteomes" id="UP001530400"/>
    </source>
</evidence>
<evidence type="ECO:0000313" key="3">
    <source>
        <dbReference type="EMBL" id="KAL3777977.1"/>
    </source>
</evidence>
<dbReference type="Gene3D" id="1.10.287.110">
    <property type="entry name" value="DnaJ domain"/>
    <property type="match status" value="1"/>
</dbReference>
<feature type="compositionally biased region" description="Basic and acidic residues" evidence="1">
    <location>
        <begin position="59"/>
        <end position="70"/>
    </location>
</feature>
<dbReference type="AlphaFoldDB" id="A0ABD3NQA7"/>
<gene>
    <name evidence="3" type="ORF">ACHAWO_013746</name>
</gene>